<evidence type="ECO:0000313" key="4">
    <source>
        <dbReference type="Proteomes" id="UP000292302"/>
    </source>
</evidence>
<comment type="caution">
    <text evidence="3">The sequence shown here is derived from an EMBL/GenBank/DDBJ whole genome shotgun (WGS) entry which is preliminary data.</text>
</comment>
<dbReference type="PANTHER" id="PTHR42928">
    <property type="entry name" value="TRICARBOXYLATE-BINDING PROTEIN"/>
    <property type="match status" value="1"/>
</dbReference>
<dbReference type="Proteomes" id="UP000292302">
    <property type="component" value="Unassembled WGS sequence"/>
</dbReference>
<dbReference type="InterPro" id="IPR005064">
    <property type="entry name" value="BUG"/>
</dbReference>
<comment type="similarity">
    <text evidence="1">Belongs to the UPF0065 (bug) family.</text>
</comment>
<dbReference type="AlphaFoldDB" id="A0A4Q9QMX0"/>
<evidence type="ECO:0000313" key="3">
    <source>
        <dbReference type="EMBL" id="TBU80170.1"/>
    </source>
</evidence>
<dbReference type="Gene3D" id="3.40.190.10">
    <property type="entry name" value="Periplasmic binding protein-like II"/>
    <property type="match status" value="1"/>
</dbReference>
<dbReference type="PANTHER" id="PTHR42928:SF3">
    <property type="entry name" value="UPF0065 PROTEIN YFLP"/>
    <property type="match status" value="1"/>
</dbReference>
<reference evidence="3 4" key="1">
    <citation type="submission" date="2018-06" db="EMBL/GenBank/DDBJ databases">
        <title>Three novel Pseudomonas species isolated from symptomatic oak.</title>
        <authorList>
            <person name="Bueno-Gonzalez V."/>
            <person name="Brady C."/>
        </authorList>
    </citation>
    <scope>NUCLEOTIDE SEQUENCE [LARGE SCALE GENOMIC DNA]</scope>
    <source>
        <strain evidence="3 4">P9A</strain>
    </source>
</reference>
<evidence type="ECO:0000256" key="1">
    <source>
        <dbReference type="ARBA" id="ARBA00006987"/>
    </source>
</evidence>
<keyword evidence="4" id="KW-1185">Reference proteome</keyword>
<protein>
    <submittedName>
        <fullName evidence="3">Tricarboxylic transporter</fullName>
    </submittedName>
</protein>
<gene>
    <name evidence="3" type="ORF">DNK06_10340</name>
</gene>
<dbReference type="EMBL" id="QJUI01000008">
    <property type="protein sequence ID" value="TBU80170.1"/>
    <property type="molecule type" value="Genomic_DNA"/>
</dbReference>
<dbReference type="OrthoDB" id="9780943at2"/>
<dbReference type="CDD" id="cd07012">
    <property type="entry name" value="PBP2_Bug_TTT"/>
    <property type="match status" value="1"/>
</dbReference>
<dbReference type="PIRSF" id="PIRSF017082">
    <property type="entry name" value="YflP"/>
    <property type="match status" value="1"/>
</dbReference>
<dbReference type="SUPFAM" id="SSF53850">
    <property type="entry name" value="Periplasmic binding protein-like II"/>
    <property type="match status" value="1"/>
</dbReference>
<evidence type="ECO:0000256" key="2">
    <source>
        <dbReference type="SAM" id="SignalP"/>
    </source>
</evidence>
<accession>A0A4Q9QMX0</accession>
<organism evidence="3 4">
    <name type="scientific">Phytopseudomonas daroniae</name>
    <dbReference type="NCBI Taxonomy" id="2487519"/>
    <lineage>
        <taxon>Bacteria</taxon>
        <taxon>Pseudomonadati</taxon>
        <taxon>Pseudomonadota</taxon>
        <taxon>Gammaproteobacteria</taxon>
        <taxon>Pseudomonadales</taxon>
        <taxon>Pseudomonadaceae</taxon>
        <taxon>Phytopseudomonas</taxon>
    </lineage>
</organism>
<dbReference type="Pfam" id="PF03401">
    <property type="entry name" value="TctC"/>
    <property type="match status" value="1"/>
</dbReference>
<dbReference type="InterPro" id="IPR042100">
    <property type="entry name" value="Bug_dom1"/>
</dbReference>
<dbReference type="Gene3D" id="3.40.190.150">
    <property type="entry name" value="Bordetella uptake gene, domain 1"/>
    <property type="match status" value="1"/>
</dbReference>
<name>A0A4Q9QMX0_9GAMM</name>
<feature type="signal peptide" evidence="2">
    <location>
        <begin position="1"/>
        <end position="21"/>
    </location>
</feature>
<dbReference type="RefSeq" id="WP_131179955.1">
    <property type="nucleotide sequence ID" value="NZ_QJUI01000008.1"/>
</dbReference>
<feature type="chain" id="PRO_5020452214" evidence="2">
    <location>
        <begin position="22"/>
        <end position="323"/>
    </location>
</feature>
<keyword evidence="2" id="KW-0732">Signal</keyword>
<sequence length="323" mass="34640">MKCPAFLLALSFSLVVVGARADEPRRPECIAPSSPGGGFDITCKLLQGGLNEQKLLKSPMRVTYMPGGLGAVAYNVIAGQKKADPGLVTVFSSGSLMNLAQGKFGRFDESAVRWLAALGVDYGLVAVRADSRFKTLDDLAAALKQDPGAVPMGAGGTVGSHGWMRAALLAREIGVDARALRYVPFEGGATHYTALMGGHIEVVFGATSEVAGQIEAGTLRVLAVLADERLPGKLSDIPTAKEQGYDVSWPVIRGFYMGPEVSDEAFAWWRAAFDRLFASAEFSQQVERRDLYPLAMAGDELDAYVKRQVAEYRQLAKEFGLAE</sequence>
<proteinExistence type="inferred from homology"/>